<gene>
    <name evidence="3" type="ORF">ISF_07932</name>
</gene>
<dbReference type="OrthoDB" id="424402at2759"/>
<evidence type="ECO:0000259" key="2">
    <source>
        <dbReference type="Pfam" id="PF01918"/>
    </source>
</evidence>
<organism evidence="3 4">
    <name type="scientific">Cordyceps fumosorosea (strain ARSEF 2679)</name>
    <name type="common">Isaria fumosorosea</name>
    <dbReference type="NCBI Taxonomy" id="1081104"/>
    <lineage>
        <taxon>Eukaryota</taxon>
        <taxon>Fungi</taxon>
        <taxon>Dikarya</taxon>
        <taxon>Ascomycota</taxon>
        <taxon>Pezizomycotina</taxon>
        <taxon>Sordariomycetes</taxon>
        <taxon>Hypocreomycetidae</taxon>
        <taxon>Hypocreales</taxon>
        <taxon>Cordycipitaceae</taxon>
        <taxon>Cordyceps</taxon>
    </lineage>
</organism>
<name>A0A167ND82_CORFA</name>
<evidence type="ECO:0000313" key="3">
    <source>
        <dbReference type="EMBL" id="OAA55421.1"/>
    </source>
</evidence>
<dbReference type="AlphaFoldDB" id="A0A167ND82"/>
<evidence type="ECO:0000313" key="4">
    <source>
        <dbReference type="Proteomes" id="UP000076744"/>
    </source>
</evidence>
<dbReference type="GO" id="GO:0003676">
    <property type="term" value="F:nucleic acid binding"/>
    <property type="evidence" value="ECO:0007669"/>
    <property type="project" value="InterPro"/>
</dbReference>
<dbReference type="Pfam" id="PF01918">
    <property type="entry name" value="Alba"/>
    <property type="match status" value="1"/>
</dbReference>
<dbReference type="RefSeq" id="XP_018701274.1">
    <property type="nucleotide sequence ID" value="XM_018851535.1"/>
</dbReference>
<feature type="region of interest" description="Disordered" evidence="1">
    <location>
        <begin position="1"/>
        <end position="45"/>
    </location>
</feature>
<evidence type="ECO:0000256" key="1">
    <source>
        <dbReference type="SAM" id="MobiDB-lite"/>
    </source>
</evidence>
<reference evidence="3 4" key="1">
    <citation type="journal article" date="2016" name="Genome Biol. Evol.">
        <title>Divergent and convergent evolution of fungal pathogenicity.</title>
        <authorList>
            <person name="Shang Y."/>
            <person name="Xiao G."/>
            <person name="Zheng P."/>
            <person name="Cen K."/>
            <person name="Zhan S."/>
            <person name="Wang C."/>
        </authorList>
    </citation>
    <scope>NUCLEOTIDE SEQUENCE [LARGE SCALE GENOMIC DNA]</scope>
    <source>
        <strain evidence="3 4">ARSEF 2679</strain>
    </source>
</reference>
<comment type="caution">
    <text evidence="3">The sequence shown here is derived from an EMBL/GenBank/DDBJ whole genome shotgun (WGS) entry which is preliminary data.</text>
</comment>
<protein>
    <submittedName>
        <fullName evidence="3">DNA/RNA-binding protein Alba-like protein</fullName>
    </submittedName>
</protein>
<dbReference type="GeneID" id="30024224"/>
<dbReference type="EMBL" id="AZHB01000025">
    <property type="protein sequence ID" value="OAA55421.1"/>
    <property type="molecule type" value="Genomic_DNA"/>
</dbReference>
<keyword evidence="4" id="KW-1185">Reference proteome</keyword>
<accession>A0A167ND82</accession>
<proteinExistence type="predicted"/>
<sequence length="223" mass="24699">MATLLATISGHAPQKRKLSTPIDKAAKKPRPHSDAPPRPQSTPLGKPHAAVLEELAAKYDVLPASVISSTPIRKRVARATTHLLGDDDGRGPRVVLLHARPAETCKMLTVAEMCKRLLEKEGGAAAWYQYNQLFDLSLGDAERARKRRGRKQVVEETVLHVDEEDGEEDEEDDEFETMQSRFERAVLPPAPDRTTKSLRIFLSRVPIPELKGRDGVTVQTSGK</sequence>
<dbReference type="Proteomes" id="UP000076744">
    <property type="component" value="Unassembled WGS sequence"/>
</dbReference>
<dbReference type="InterPro" id="IPR002775">
    <property type="entry name" value="DNA/RNA-bd_Alba-like"/>
</dbReference>
<feature type="domain" description="DNA/RNA-binding protein Alba-like" evidence="2">
    <location>
        <begin position="67"/>
        <end position="133"/>
    </location>
</feature>